<dbReference type="GO" id="GO:0009522">
    <property type="term" value="C:photosystem I"/>
    <property type="evidence" value="ECO:0007669"/>
    <property type="project" value="UniProtKB-KW"/>
</dbReference>
<dbReference type="EMBL" id="HBHL01003692">
    <property type="protein sequence ID" value="CAD9713459.1"/>
    <property type="molecule type" value="Transcribed_RNA"/>
</dbReference>
<keyword evidence="1 6" id="KW-0148">Chlorophyll</keyword>
<evidence type="ECO:0000313" key="9">
    <source>
        <dbReference type="EMBL" id="QDZ24076.1"/>
    </source>
</evidence>
<keyword evidence="3 7" id="KW-0602">Photosynthesis</keyword>
<evidence type="ECO:0000256" key="3">
    <source>
        <dbReference type="ARBA" id="ARBA00022531"/>
    </source>
</evidence>
<feature type="binding site" evidence="6">
    <location>
        <position position="268"/>
    </location>
    <ligand>
        <name>chlorophyll a</name>
        <dbReference type="ChEBI" id="CHEBI:58416"/>
        <label>1</label>
    </ligand>
</feature>
<sequence length="315" mass="34651">MQRVAMTSNKGLGVRPSLPGVSARRVLRAPRAATEEEAVPAVQEEKKVAKYVEPEDTRWGFKPPKVPAIVEAEQKGLRKVNGVKKTGIWFGSEQSLSYLDGSLAGDYGFDPLGVYDPEGEGGVVNQDWLRNAEIIHGRWAMLGAAGCIAPEFLAACHIIPESTGIIWYKAGVIGPLSEGFHYWSDNYTVFLAQIFMLQFAELRRLQDFKKPGCMSEQYFLGFEGAFKGTGDPNYPGGPIFNFMDFGGEKCMFRNHRTPESLDEMKIREIKHGRMAMLAMFGYGAQAVLVGGGPIENLMAHISDPAHINMAGNLIS</sequence>
<dbReference type="AlphaFoldDB" id="A0A5B8MUV7"/>
<feature type="binding site" description="axial binding residue" evidence="6">
    <location>
        <position position="138"/>
    </location>
    <ligand>
        <name>chlorophyll b</name>
        <dbReference type="ChEBI" id="CHEBI:61721"/>
        <label>1</label>
    </ligand>
    <ligandPart>
        <name>Mg</name>
        <dbReference type="ChEBI" id="CHEBI:25107"/>
    </ligandPart>
</feature>
<keyword evidence="2 7" id="KW-0150">Chloroplast</keyword>
<feature type="binding site" evidence="6">
    <location>
        <position position="273"/>
    </location>
    <ligand>
        <name>chlorophyll a</name>
        <dbReference type="ChEBI" id="CHEBI:58416"/>
        <label>1</label>
    </ligand>
</feature>
<dbReference type="OrthoDB" id="423598at2759"/>
<evidence type="ECO:0000256" key="6">
    <source>
        <dbReference type="PIRSR" id="PIRSR601344-1"/>
    </source>
</evidence>
<evidence type="ECO:0000313" key="10">
    <source>
        <dbReference type="Proteomes" id="UP000316726"/>
    </source>
</evidence>
<organism evidence="9 10">
    <name type="scientific">Chloropicon primus</name>
    <dbReference type="NCBI Taxonomy" id="1764295"/>
    <lineage>
        <taxon>Eukaryota</taxon>
        <taxon>Viridiplantae</taxon>
        <taxon>Chlorophyta</taxon>
        <taxon>Chloropicophyceae</taxon>
        <taxon>Chloropicales</taxon>
        <taxon>Chloropicaceae</taxon>
        <taxon>Chloropicon</taxon>
    </lineage>
</organism>
<dbReference type="GO" id="GO:0009535">
    <property type="term" value="C:chloroplast thylakoid membrane"/>
    <property type="evidence" value="ECO:0007669"/>
    <property type="project" value="UniProtKB-SubCell"/>
</dbReference>
<dbReference type="Gene3D" id="1.10.3460.10">
    <property type="entry name" value="Chlorophyll a/b binding protein domain"/>
    <property type="match status" value="1"/>
</dbReference>
<reference evidence="9 10" key="1">
    <citation type="submission" date="2018-07" db="EMBL/GenBank/DDBJ databases">
        <title>The complete nuclear genome of the prasinophyte Chloropicon primus (CCMP1205).</title>
        <authorList>
            <person name="Pombert J.-F."/>
            <person name="Otis C."/>
            <person name="Turmel M."/>
            <person name="Lemieux C."/>
        </authorList>
    </citation>
    <scope>NUCLEOTIDE SEQUENCE [LARGE SCALE GENOMIC DNA]</scope>
    <source>
        <strain evidence="9 10">CCMP1205</strain>
    </source>
</reference>
<dbReference type="InterPro" id="IPR022796">
    <property type="entry name" value="Chloroa_b-bind"/>
</dbReference>
<dbReference type="GO" id="GO:0009765">
    <property type="term" value="P:photosynthesis, light harvesting"/>
    <property type="evidence" value="ECO:0007669"/>
    <property type="project" value="InterPro"/>
</dbReference>
<feature type="binding site" evidence="6">
    <location>
        <position position="133"/>
    </location>
    <ligand>
        <name>chlorophyll a</name>
        <dbReference type="ChEBI" id="CHEBI:58416"/>
        <label>1</label>
    </ligand>
</feature>
<evidence type="ECO:0000256" key="1">
    <source>
        <dbReference type="ARBA" id="ARBA00022494"/>
    </source>
</evidence>
<dbReference type="EMBL" id="CP031045">
    <property type="protein sequence ID" value="QDZ24076.1"/>
    <property type="molecule type" value="Genomic_DNA"/>
</dbReference>
<evidence type="ECO:0000256" key="4">
    <source>
        <dbReference type="ARBA" id="ARBA00022640"/>
    </source>
</evidence>
<feature type="binding site" evidence="6">
    <location>
        <position position="285"/>
    </location>
    <ligand>
        <name>chlorophyll a</name>
        <dbReference type="ChEBI" id="CHEBI:58416"/>
        <label>1</label>
    </ligand>
</feature>
<keyword evidence="7" id="KW-0603">Photosystem I</keyword>
<reference evidence="8" key="2">
    <citation type="submission" date="2021-01" db="EMBL/GenBank/DDBJ databases">
        <authorList>
            <person name="Corre E."/>
            <person name="Pelletier E."/>
            <person name="Niang G."/>
            <person name="Scheremetjew M."/>
            <person name="Finn R."/>
            <person name="Kale V."/>
            <person name="Holt S."/>
            <person name="Cochrane G."/>
            <person name="Meng A."/>
            <person name="Brown T."/>
            <person name="Cohen L."/>
        </authorList>
    </citation>
    <scope>NUCLEOTIDE SEQUENCE</scope>
    <source>
        <strain evidence="8">CCMP1205</strain>
    </source>
</reference>
<feature type="binding site" evidence="6">
    <location>
        <position position="300"/>
    </location>
    <ligand>
        <name>chlorophyll a</name>
        <dbReference type="ChEBI" id="CHEBI:58416"/>
        <label>1</label>
    </ligand>
</feature>
<comment type="function">
    <text evidence="7">The light-harvesting complex (LHC) functions as a light receptor, it captures and delivers excitation energy to photosystems with which it is closely associated.</text>
</comment>
<keyword evidence="5 7" id="KW-0157">Chromophore</keyword>
<dbReference type="InterPro" id="IPR001344">
    <property type="entry name" value="Chloro_AB-bd_pln"/>
</dbReference>
<dbReference type="SUPFAM" id="SSF103511">
    <property type="entry name" value="Chlorophyll a-b binding protein"/>
    <property type="match status" value="1"/>
</dbReference>
<keyword evidence="7" id="KW-0604">Photosystem II</keyword>
<dbReference type="GO" id="GO:0009523">
    <property type="term" value="C:photosystem II"/>
    <property type="evidence" value="ECO:0007669"/>
    <property type="project" value="UniProtKB-KW"/>
</dbReference>
<accession>A0A5B8MUV7</accession>
<name>A0A5B8MUV7_9CHLO</name>
<proteinExistence type="inferred from homology"/>
<evidence type="ECO:0000256" key="5">
    <source>
        <dbReference type="ARBA" id="ARBA00022991"/>
    </source>
</evidence>
<dbReference type="GO" id="GO:0016168">
    <property type="term" value="F:chlorophyll binding"/>
    <property type="evidence" value="ECO:0007669"/>
    <property type="project" value="UniProtKB-KW"/>
</dbReference>
<protein>
    <recommendedName>
        <fullName evidence="7">Chlorophyll a-b binding protein, chloroplastic</fullName>
    </recommendedName>
</protein>
<dbReference type="PANTHER" id="PTHR21649">
    <property type="entry name" value="CHLOROPHYLL A/B BINDING PROTEIN"/>
    <property type="match status" value="1"/>
</dbReference>
<comment type="subcellular location">
    <subcellularLocation>
        <location evidence="7">Plastid</location>
        <location evidence="7">Chloroplast thylakoid membrane</location>
    </subcellularLocation>
</comment>
<dbReference type="Pfam" id="PF00504">
    <property type="entry name" value="Chloroa_b-bind"/>
    <property type="match status" value="1"/>
</dbReference>
<comment type="similarity">
    <text evidence="7">Belongs to the light-harvesting chlorophyll a/b-binding (LHC) protein family.</text>
</comment>
<evidence type="ECO:0000313" key="8">
    <source>
        <dbReference type="EMBL" id="CAD9713459.1"/>
    </source>
</evidence>
<evidence type="ECO:0000256" key="7">
    <source>
        <dbReference type="RuleBase" id="RU363080"/>
    </source>
</evidence>
<feature type="binding site" evidence="6">
    <location>
        <position position="136"/>
    </location>
    <ligand>
        <name>chlorophyll a</name>
        <dbReference type="ChEBI" id="CHEBI:58416"/>
        <label>1</label>
    </ligand>
</feature>
<keyword evidence="10" id="KW-1185">Reference proteome</keyword>
<dbReference type="Proteomes" id="UP000316726">
    <property type="component" value="Chromosome 12"/>
</dbReference>
<keyword evidence="7" id="KW-0793">Thylakoid</keyword>
<keyword evidence="4 7" id="KW-0934">Plastid</keyword>
<gene>
    <name evidence="9" type="ORF">A3770_12p65940</name>
    <name evidence="8" type="ORF">CPRI1469_LOCUS2310</name>
</gene>
<evidence type="ECO:0000256" key="2">
    <source>
        <dbReference type="ARBA" id="ARBA00022528"/>
    </source>
</evidence>
<dbReference type="STRING" id="1764295.A0A5B8MUV7"/>